<name>A0A2M9ZAK1_9LEPT</name>
<feature type="transmembrane region" description="Helical" evidence="1">
    <location>
        <begin position="71"/>
        <end position="93"/>
    </location>
</feature>
<dbReference type="Proteomes" id="UP000231912">
    <property type="component" value="Unassembled WGS sequence"/>
</dbReference>
<keyword evidence="1" id="KW-1133">Transmembrane helix</keyword>
<accession>A0A2M9ZAK1</accession>
<reference evidence="2 3" key="1">
    <citation type="submission" date="2017-07" db="EMBL/GenBank/DDBJ databases">
        <title>Leptospira spp. isolated from tropical soils.</title>
        <authorList>
            <person name="Thibeaux R."/>
            <person name="Iraola G."/>
            <person name="Ferres I."/>
            <person name="Bierque E."/>
            <person name="Girault D."/>
            <person name="Soupe-Gilbert M.-E."/>
            <person name="Picardeau M."/>
            <person name="Goarant C."/>
        </authorList>
    </citation>
    <scope>NUCLEOTIDE SEQUENCE [LARGE SCALE GENOMIC DNA]</scope>
    <source>
        <strain evidence="2 3">FH2-C-A2</strain>
    </source>
</reference>
<keyword evidence="1" id="KW-0472">Membrane</keyword>
<proteinExistence type="predicted"/>
<gene>
    <name evidence="2" type="ORF">CH371_13755</name>
</gene>
<feature type="transmembrane region" description="Helical" evidence="1">
    <location>
        <begin position="5"/>
        <end position="26"/>
    </location>
</feature>
<evidence type="ECO:0000313" key="3">
    <source>
        <dbReference type="Proteomes" id="UP000231912"/>
    </source>
</evidence>
<keyword evidence="1" id="KW-0812">Transmembrane</keyword>
<sequence length="127" mass="14551">MKQIFLRVLGFGFLIWLVPFIVAFGFYTPEGKLQGDFFVFKTTMLLVGNLTGCFFLALFSKRISRPAFGTFLGISIVWLLENWGLDFLILLPMNKMGVYDYFVQIGLRYLTMLMIGPAIGYAIDKHK</sequence>
<dbReference type="RefSeq" id="WP_100759403.1">
    <property type="nucleotide sequence ID" value="NZ_NPDT01000005.1"/>
</dbReference>
<feature type="transmembrane region" description="Helical" evidence="1">
    <location>
        <begin position="105"/>
        <end position="123"/>
    </location>
</feature>
<dbReference type="AlphaFoldDB" id="A0A2M9ZAK1"/>
<feature type="transmembrane region" description="Helical" evidence="1">
    <location>
        <begin position="38"/>
        <end position="59"/>
    </location>
</feature>
<organism evidence="2 3">
    <name type="scientific">Leptospira wolffii</name>
    <dbReference type="NCBI Taxonomy" id="409998"/>
    <lineage>
        <taxon>Bacteria</taxon>
        <taxon>Pseudomonadati</taxon>
        <taxon>Spirochaetota</taxon>
        <taxon>Spirochaetia</taxon>
        <taxon>Leptospirales</taxon>
        <taxon>Leptospiraceae</taxon>
        <taxon>Leptospira</taxon>
    </lineage>
</organism>
<comment type="caution">
    <text evidence="2">The sequence shown here is derived from an EMBL/GenBank/DDBJ whole genome shotgun (WGS) entry which is preliminary data.</text>
</comment>
<evidence type="ECO:0000256" key="1">
    <source>
        <dbReference type="SAM" id="Phobius"/>
    </source>
</evidence>
<dbReference type="EMBL" id="NPDT01000005">
    <property type="protein sequence ID" value="PJZ65449.1"/>
    <property type="molecule type" value="Genomic_DNA"/>
</dbReference>
<evidence type="ECO:0000313" key="2">
    <source>
        <dbReference type="EMBL" id="PJZ65449.1"/>
    </source>
</evidence>
<protein>
    <submittedName>
        <fullName evidence="2">Uncharacterized protein</fullName>
    </submittedName>
</protein>